<dbReference type="InterPro" id="IPR040553">
    <property type="entry name" value="TxDE"/>
</dbReference>
<evidence type="ECO:0000313" key="4">
    <source>
        <dbReference type="EMBL" id="PSL40463.1"/>
    </source>
</evidence>
<keyword evidence="5" id="KW-1185">Reference proteome</keyword>
<protein>
    <submittedName>
        <fullName evidence="4">CubicO group peptidase (Beta-lactamase class C family)</fullName>
    </submittedName>
</protein>
<dbReference type="PANTHER" id="PTHR46825:SF11">
    <property type="entry name" value="PENICILLIN-BINDING PROTEIN 4"/>
    <property type="match status" value="1"/>
</dbReference>
<dbReference type="PANTHER" id="PTHR46825">
    <property type="entry name" value="D-ALANYL-D-ALANINE-CARBOXYPEPTIDASE/ENDOPEPTIDASE AMPH"/>
    <property type="match status" value="1"/>
</dbReference>
<evidence type="ECO:0000256" key="2">
    <source>
        <dbReference type="ARBA" id="ARBA00023136"/>
    </source>
</evidence>
<name>A0A2P8H2N0_9BACL</name>
<dbReference type="Pfam" id="PF18711">
    <property type="entry name" value="TxDE"/>
    <property type="match status" value="1"/>
</dbReference>
<feature type="domain" description="VOC" evidence="3">
    <location>
        <begin position="13"/>
        <end position="125"/>
    </location>
</feature>
<dbReference type="PROSITE" id="PS51819">
    <property type="entry name" value="VOC"/>
    <property type="match status" value="1"/>
</dbReference>
<evidence type="ECO:0000256" key="1">
    <source>
        <dbReference type="ARBA" id="ARBA00004370"/>
    </source>
</evidence>
<organism evidence="4 5">
    <name type="scientific">Planomicrobium soli</name>
    <dbReference type="NCBI Taxonomy" id="1176648"/>
    <lineage>
        <taxon>Bacteria</taxon>
        <taxon>Bacillati</taxon>
        <taxon>Bacillota</taxon>
        <taxon>Bacilli</taxon>
        <taxon>Bacillales</taxon>
        <taxon>Caryophanaceae</taxon>
        <taxon>Planomicrobium</taxon>
    </lineage>
</organism>
<dbReference type="InterPro" id="IPR037523">
    <property type="entry name" value="VOC_core"/>
</dbReference>
<dbReference type="GO" id="GO:0016020">
    <property type="term" value="C:membrane"/>
    <property type="evidence" value="ECO:0007669"/>
    <property type="project" value="UniProtKB-SubCell"/>
</dbReference>
<accession>A0A2P8H2N0</accession>
<dbReference type="SUPFAM" id="SSF56601">
    <property type="entry name" value="beta-lactamase/transpeptidase-like"/>
    <property type="match status" value="1"/>
</dbReference>
<proteinExistence type="predicted"/>
<dbReference type="InterPro" id="IPR050491">
    <property type="entry name" value="AmpC-like"/>
</dbReference>
<dbReference type="Pfam" id="PF00144">
    <property type="entry name" value="Beta-lactamase"/>
    <property type="match status" value="1"/>
</dbReference>
<evidence type="ECO:0000259" key="3">
    <source>
        <dbReference type="PROSITE" id="PS51819"/>
    </source>
</evidence>
<sequence>MNFGMLVIRGEDMFKKVTLYTNRLEELKGFYEYQLGFRIVEEDNTSFTLAIGESQLVFKGSEQNAFYHFAFNIPGNQFTLAKSWASSRVTLNRQDGMDEIFYANFNADAFYFQDPAGNVIEFIARRTVDRMGDFTVDSLLNISEVSITTPYVKEIGERLEDMDIPVRGNKGIDSTTLNFLGRDDAFLLLVPPKRLWYFSKQKSETHSLSVELTDGRQIDIAEDGRFLETAPANPISDKLEDMDFSGVALLKRNDTWSTAKGMADRANARPNAIDTRFGIASGCKIFTAVIVCQLVGEGQLSFEAELSELLPEQFPDFPVTIHQLLTHTSGIPDYFDEETMGDFEELWLEQPMYLMKTCSDFLPFFQNKPMMFAPGERFHYNNAGFIALGLVVEKLTGQPFIKAVEERVFVRAEMGDSGFFQLDRLPVQTAFGYIDEEEGAWRTNQYALPIVGGADGGAFVTAHDMARFWERLMDYTLLSKDMTHRLLTSHVSEESGNYGYGVWIKMQDSAVVKYHVMGYDPGVSFHSGYYPNSGSILTVLSNKSKGAFDAMDLIENTLLLTEQT</sequence>
<dbReference type="Proteomes" id="UP000242682">
    <property type="component" value="Unassembled WGS sequence"/>
</dbReference>
<dbReference type="SUPFAM" id="SSF54593">
    <property type="entry name" value="Glyoxalase/Bleomycin resistance protein/Dihydroxybiphenyl dioxygenase"/>
    <property type="match status" value="1"/>
</dbReference>
<dbReference type="InterPro" id="IPR029068">
    <property type="entry name" value="Glyas_Bleomycin-R_OHBP_Dase"/>
</dbReference>
<keyword evidence="2" id="KW-0472">Membrane</keyword>
<dbReference type="EMBL" id="PYAT01000005">
    <property type="protein sequence ID" value="PSL40463.1"/>
    <property type="molecule type" value="Genomic_DNA"/>
</dbReference>
<comment type="caution">
    <text evidence="4">The sequence shown here is derived from an EMBL/GenBank/DDBJ whole genome shotgun (WGS) entry which is preliminary data.</text>
</comment>
<dbReference type="InterPro" id="IPR001466">
    <property type="entry name" value="Beta-lactam-related"/>
</dbReference>
<dbReference type="Gene3D" id="3.40.710.10">
    <property type="entry name" value="DD-peptidase/beta-lactamase superfamily"/>
    <property type="match status" value="1"/>
</dbReference>
<reference evidence="4 5" key="1">
    <citation type="submission" date="2018-03" db="EMBL/GenBank/DDBJ databases">
        <title>Genomic Encyclopedia of Type Strains, Phase III (KMG-III): the genomes of soil and plant-associated and newly described type strains.</title>
        <authorList>
            <person name="Whitman W."/>
        </authorList>
    </citation>
    <scope>NUCLEOTIDE SEQUENCE [LARGE SCALE GENOMIC DNA]</scope>
    <source>
        <strain evidence="4 5">CGMCC 1.12259</strain>
    </source>
</reference>
<dbReference type="InterPro" id="IPR012338">
    <property type="entry name" value="Beta-lactam/transpept-like"/>
</dbReference>
<dbReference type="AlphaFoldDB" id="A0A2P8H2N0"/>
<evidence type="ECO:0000313" key="5">
    <source>
        <dbReference type="Proteomes" id="UP000242682"/>
    </source>
</evidence>
<comment type="subcellular location">
    <subcellularLocation>
        <location evidence="1">Membrane</location>
    </subcellularLocation>
</comment>
<gene>
    <name evidence="4" type="ORF">B0H99_105241</name>
</gene>
<dbReference type="Gene3D" id="3.10.180.10">
    <property type="entry name" value="2,3-Dihydroxybiphenyl 1,2-Dioxygenase, domain 1"/>
    <property type="match status" value="1"/>
</dbReference>